<dbReference type="GO" id="GO:0003964">
    <property type="term" value="F:RNA-directed DNA polymerase activity"/>
    <property type="evidence" value="ECO:0007669"/>
    <property type="project" value="UniProtKB-KW"/>
</dbReference>
<dbReference type="Gene3D" id="2.40.70.10">
    <property type="entry name" value="Acid Proteases"/>
    <property type="match status" value="1"/>
</dbReference>
<feature type="region of interest" description="Disordered" evidence="7">
    <location>
        <begin position="305"/>
        <end position="339"/>
    </location>
</feature>
<dbReference type="AlphaFoldDB" id="A0A699GXM1"/>
<dbReference type="PROSITE" id="PS50994">
    <property type="entry name" value="INTEGRASE"/>
    <property type="match status" value="1"/>
</dbReference>
<dbReference type="EMBL" id="BKCJ010071529">
    <property type="protein sequence ID" value="GEW73611.1"/>
    <property type="molecule type" value="Genomic_DNA"/>
</dbReference>
<dbReference type="InterPro" id="IPR036397">
    <property type="entry name" value="RNaseH_sf"/>
</dbReference>
<dbReference type="SUPFAM" id="SSF56672">
    <property type="entry name" value="DNA/RNA polymerases"/>
    <property type="match status" value="1"/>
</dbReference>
<proteinExistence type="predicted"/>
<dbReference type="InterPro" id="IPR012337">
    <property type="entry name" value="RNaseH-like_sf"/>
</dbReference>
<evidence type="ECO:0000256" key="2">
    <source>
        <dbReference type="ARBA" id="ARBA00022695"/>
    </source>
</evidence>
<dbReference type="CDD" id="cd00303">
    <property type="entry name" value="retropepsin_like"/>
    <property type="match status" value="1"/>
</dbReference>
<evidence type="ECO:0000256" key="1">
    <source>
        <dbReference type="ARBA" id="ARBA00022679"/>
    </source>
</evidence>
<dbReference type="GO" id="GO:0004519">
    <property type="term" value="F:endonuclease activity"/>
    <property type="evidence" value="ECO:0007669"/>
    <property type="project" value="UniProtKB-KW"/>
</dbReference>
<dbReference type="PANTHER" id="PTHR33067">
    <property type="entry name" value="RNA-DIRECTED DNA POLYMERASE-RELATED"/>
    <property type="match status" value="1"/>
</dbReference>
<accession>A0A699GXM1</accession>
<feature type="domain" description="Integrase catalytic" evidence="8">
    <location>
        <begin position="966"/>
        <end position="1120"/>
    </location>
</feature>
<keyword evidence="5" id="KW-0378">Hydrolase</keyword>
<dbReference type="Pfam" id="PF17917">
    <property type="entry name" value="RT_RNaseH"/>
    <property type="match status" value="1"/>
</dbReference>
<dbReference type="InterPro" id="IPR041373">
    <property type="entry name" value="RT_RNaseH"/>
</dbReference>
<dbReference type="GO" id="GO:0003676">
    <property type="term" value="F:nucleic acid binding"/>
    <property type="evidence" value="ECO:0007669"/>
    <property type="project" value="InterPro"/>
</dbReference>
<dbReference type="Gene3D" id="3.10.10.10">
    <property type="entry name" value="HIV Type 1 Reverse Transcriptase, subunit A, domain 1"/>
    <property type="match status" value="1"/>
</dbReference>
<sequence length="1157" mass="131002">MSQIINDYGTFAHSARELLCIFCESPANKMRRVANLMASVQTMKQLTPVATMADQHTMSELLQAPTEGYRDVIVIQAILADNFELKNVLNEAIKLMLFPFSIDEAAWIWLEKQPPHSILTWEVLVSKFVNQLFPPSNTTNLMNDITRFQQKIKETFSEAWDRFKDLLRKFPHHGFLKLHQIDTFYNALTQSDQDSLSAAASRNLLNRTPRDALKFIENKLKVRISQNKPIVLKLITTTPSPSHSLEIFALTEMVREILVINKANQQAIVKAVEETCVTFGRPHPYYECSATNANTFDACASVRSYNQGGNRRRPQGDLNYRASNQMGPPSFPSSNVQNNQNYKRNTIANSRGDLKAITTQSGVSYDGPTLLPTSSLPPKEVVREPEVTKDKVQPTSSESTAHIQPPVVQVPIQEADVAPKPNSLHFDISFLDALLHMPKFDSTFNNLLSNKEILFELANVNENCLAVLLQKLPEKFGDPGKFHIPCDFPDLDECLALANLRACINLIPLSIWKKLSLPEHTLTRMTVELANRSIVIPTGVAEDVFVKVGNFYFLPDFVVVDYDVDPWVLLILGRPFLMTARALIDVYGEELTLRFNDEAITFKVEHTSRYSYNNEELVNRIDVIDVACEEYVEELPGFLDNSKSGNPTPSLDPIITTSSPSFTPFDGGDILLLEKLLNNDPSSPPPLNELHFKELKRKNSSIDDALELKLKDSPSHLEYAFLEGIDKLPVIIYKELKDEEKAAFSKVFNSYKSAIAWKISDIKGIDSHFCTHKILMEDDFKPAVQHQRTENSKIHEVIKKEVIKHLDAGLIYPISDSPLVSPVHCVLKKGGMIVAENEENELIPTRLVTGWRTRKTKIRLPSLALMGCLPTDVRLSAYLMLQERFKVLGKRKTKYFQPIHYASKTMTDAQAHYTTTEKELLAVVAKNLMADHLSRLENPNQGDLEKKEINETFPLEAHGVISSYGDSSTPMESTSWAHSRLLMEISTVLWPLTTCQKWVEAKELPTNDAQVVVKFLKYLFARFGTPRSIIRDRGTYFCNDQFAKVMLKYGVTHCLSTTYHPQTSEQVEISNHGLKGIFERTVGENRSSSCDKLDDALWAFRTTFKTSIGCTPYKLVCEKACLLPIELEHKAYWALNIDCPDYEDSRARGFFHRSLDL</sequence>
<feature type="compositionally biased region" description="Polar residues" evidence="7">
    <location>
        <begin position="321"/>
        <end position="339"/>
    </location>
</feature>
<keyword evidence="1" id="KW-0808">Transferase</keyword>
<dbReference type="GO" id="GO:0015074">
    <property type="term" value="P:DNA integration"/>
    <property type="evidence" value="ECO:0007669"/>
    <property type="project" value="InterPro"/>
</dbReference>
<name>A0A699GXM1_TANCI</name>
<dbReference type="PANTHER" id="PTHR33067:SF9">
    <property type="entry name" value="RNA-DIRECTED DNA POLYMERASE"/>
    <property type="match status" value="1"/>
</dbReference>
<evidence type="ECO:0000313" key="9">
    <source>
        <dbReference type="EMBL" id="GEW73611.1"/>
    </source>
</evidence>
<evidence type="ECO:0000256" key="4">
    <source>
        <dbReference type="ARBA" id="ARBA00022759"/>
    </source>
</evidence>
<dbReference type="InterPro" id="IPR043502">
    <property type="entry name" value="DNA/RNA_pol_sf"/>
</dbReference>
<gene>
    <name evidence="9" type="ORF">Tci_245587</name>
</gene>
<dbReference type="GO" id="GO:0003887">
    <property type="term" value="F:DNA-directed DNA polymerase activity"/>
    <property type="evidence" value="ECO:0007669"/>
    <property type="project" value="UniProtKB-KW"/>
</dbReference>
<dbReference type="GO" id="GO:0016787">
    <property type="term" value="F:hydrolase activity"/>
    <property type="evidence" value="ECO:0007669"/>
    <property type="project" value="UniProtKB-KW"/>
</dbReference>
<keyword evidence="3" id="KW-0540">Nuclease</keyword>
<feature type="region of interest" description="Disordered" evidence="7">
    <location>
        <begin position="366"/>
        <end position="400"/>
    </location>
</feature>
<organism evidence="9">
    <name type="scientific">Tanacetum cinerariifolium</name>
    <name type="common">Dalmatian daisy</name>
    <name type="synonym">Chrysanthemum cinerariifolium</name>
    <dbReference type="NCBI Taxonomy" id="118510"/>
    <lineage>
        <taxon>Eukaryota</taxon>
        <taxon>Viridiplantae</taxon>
        <taxon>Streptophyta</taxon>
        <taxon>Embryophyta</taxon>
        <taxon>Tracheophyta</taxon>
        <taxon>Spermatophyta</taxon>
        <taxon>Magnoliopsida</taxon>
        <taxon>eudicotyledons</taxon>
        <taxon>Gunneridae</taxon>
        <taxon>Pentapetalae</taxon>
        <taxon>asterids</taxon>
        <taxon>campanulids</taxon>
        <taxon>Asterales</taxon>
        <taxon>Asteraceae</taxon>
        <taxon>Asteroideae</taxon>
        <taxon>Anthemideae</taxon>
        <taxon>Anthemidinae</taxon>
        <taxon>Tanacetum</taxon>
    </lineage>
</organism>
<dbReference type="Gene3D" id="3.30.420.10">
    <property type="entry name" value="Ribonuclease H-like superfamily/Ribonuclease H"/>
    <property type="match status" value="1"/>
</dbReference>
<feature type="compositionally biased region" description="Low complexity" evidence="7">
    <location>
        <begin position="368"/>
        <end position="378"/>
    </location>
</feature>
<protein>
    <submittedName>
        <fullName evidence="9">DNA-directed DNA polymerase</fullName>
    </submittedName>
</protein>
<dbReference type="Pfam" id="PF03732">
    <property type="entry name" value="Retrotrans_gag"/>
    <property type="match status" value="1"/>
</dbReference>
<evidence type="ECO:0000256" key="6">
    <source>
        <dbReference type="ARBA" id="ARBA00022918"/>
    </source>
</evidence>
<dbReference type="SUPFAM" id="SSF53098">
    <property type="entry name" value="Ribonuclease H-like"/>
    <property type="match status" value="1"/>
</dbReference>
<dbReference type="InterPro" id="IPR005162">
    <property type="entry name" value="Retrotrans_gag_dom"/>
</dbReference>
<comment type="caution">
    <text evidence="9">The sequence shown here is derived from an EMBL/GenBank/DDBJ whole genome shotgun (WGS) entry which is preliminary data.</text>
</comment>
<dbReference type="Pfam" id="PF00665">
    <property type="entry name" value="rve"/>
    <property type="match status" value="1"/>
</dbReference>
<keyword evidence="4" id="KW-0255">Endonuclease</keyword>
<keyword evidence="6" id="KW-0695">RNA-directed DNA polymerase</keyword>
<reference evidence="9" key="1">
    <citation type="journal article" date="2019" name="Sci. Rep.">
        <title>Draft genome of Tanacetum cinerariifolium, the natural source of mosquito coil.</title>
        <authorList>
            <person name="Yamashiro T."/>
            <person name="Shiraishi A."/>
            <person name="Satake H."/>
            <person name="Nakayama K."/>
        </authorList>
    </citation>
    <scope>NUCLEOTIDE SEQUENCE</scope>
</reference>
<dbReference type="InterPro" id="IPR001584">
    <property type="entry name" value="Integrase_cat-core"/>
</dbReference>
<dbReference type="InterPro" id="IPR021109">
    <property type="entry name" value="Peptidase_aspartic_dom_sf"/>
</dbReference>
<evidence type="ECO:0000259" key="8">
    <source>
        <dbReference type="PROSITE" id="PS50994"/>
    </source>
</evidence>
<evidence type="ECO:0000256" key="3">
    <source>
        <dbReference type="ARBA" id="ARBA00022722"/>
    </source>
</evidence>
<keyword evidence="9" id="KW-0239">DNA-directed DNA polymerase</keyword>
<feature type="compositionally biased region" description="Basic and acidic residues" evidence="7">
    <location>
        <begin position="380"/>
        <end position="392"/>
    </location>
</feature>
<keyword evidence="2" id="KW-0548">Nucleotidyltransferase</keyword>
<evidence type="ECO:0000256" key="5">
    <source>
        <dbReference type="ARBA" id="ARBA00022801"/>
    </source>
</evidence>
<evidence type="ECO:0000256" key="7">
    <source>
        <dbReference type="SAM" id="MobiDB-lite"/>
    </source>
</evidence>